<reference evidence="4" key="1">
    <citation type="journal article" date="2020" name="Fungal Divers.">
        <title>Resolving the Mortierellaceae phylogeny through synthesis of multi-gene phylogenetics and phylogenomics.</title>
        <authorList>
            <person name="Vandepol N."/>
            <person name="Liber J."/>
            <person name="Desiro A."/>
            <person name="Na H."/>
            <person name="Kennedy M."/>
            <person name="Barry K."/>
            <person name="Grigoriev I.V."/>
            <person name="Miller A.N."/>
            <person name="O'Donnell K."/>
            <person name="Stajich J.E."/>
            <person name="Bonito G."/>
        </authorList>
    </citation>
    <scope>NUCLEOTIDE SEQUENCE</scope>
    <source>
        <strain evidence="4">CK1249</strain>
    </source>
</reference>
<proteinExistence type="predicted"/>
<feature type="region of interest" description="Disordered" evidence="1">
    <location>
        <begin position="375"/>
        <end position="399"/>
    </location>
</feature>
<feature type="region of interest" description="Disordered" evidence="1">
    <location>
        <begin position="415"/>
        <end position="515"/>
    </location>
</feature>
<evidence type="ECO:0000313" key="4">
    <source>
        <dbReference type="EMBL" id="KAF9963014.1"/>
    </source>
</evidence>
<protein>
    <submittedName>
        <fullName evidence="4">Uncharacterized protein</fullName>
    </submittedName>
</protein>
<keyword evidence="2" id="KW-0472">Membrane</keyword>
<feature type="compositionally biased region" description="Low complexity" evidence="1">
    <location>
        <begin position="417"/>
        <end position="430"/>
    </location>
</feature>
<feature type="compositionally biased region" description="Low complexity" evidence="1">
    <location>
        <begin position="64"/>
        <end position="90"/>
    </location>
</feature>
<accession>A0A9P6M1Q8</accession>
<dbReference type="OrthoDB" id="2421828at2759"/>
<feature type="transmembrane region" description="Helical" evidence="2">
    <location>
        <begin position="128"/>
        <end position="150"/>
    </location>
</feature>
<feature type="chain" id="PRO_5040235278" evidence="3">
    <location>
        <begin position="25"/>
        <end position="515"/>
    </location>
</feature>
<dbReference type="EMBL" id="JAAAHY010000504">
    <property type="protein sequence ID" value="KAF9963014.1"/>
    <property type="molecule type" value="Genomic_DNA"/>
</dbReference>
<name>A0A9P6M1Q8_MORAP</name>
<dbReference type="Proteomes" id="UP000738359">
    <property type="component" value="Unassembled WGS sequence"/>
</dbReference>
<keyword evidence="2" id="KW-0812">Transmembrane</keyword>
<evidence type="ECO:0000256" key="2">
    <source>
        <dbReference type="SAM" id="Phobius"/>
    </source>
</evidence>
<feature type="compositionally biased region" description="Polar residues" evidence="1">
    <location>
        <begin position="437"/>
        <end position="448"/>
    </location>
</feature>
<keyword evidence="5" id="KW-1185">Reference proteome</keyword>
<feature type="signal peptide" evidence="3">
    <location>
        <begin position="1"/>
        <end position="24"/>
    </location>
</feature>
<feature type="compositionally biased region" description="Low complexity" evidence="1">
    <location>
        <begin position="495"/>
        <end position="506"/>
    </location>
</feature>
<feature type="compositionally biased region" description="Low complexity" evidence="1">
    <location>
        <begin position="99"/>
        <end position="122"/>
    </location>
</feature>
<dbReference type="AlphaFoldDB" id="A0A9P6M1Q8"/>
<feature type="compositionally biased region" description="Polar residues" evidence="1">
    <location>
        <begin position="375"/>
        <end position="386"/>
    </location>
</feature>
<dbReference type="Gene3D" id="1.20.5.100">
    <property type="entry name" value="Cytochrome c1, transmembrane anchor, C-terminal"/>
    <property type="match status" value="1"/>
</dbReference>
<feature type="compositionally biased region" description="Basic and acidic residues" evidence="1">
    <location>
        <begin position="450"/>
        <end position="462"/>
    </location>
</feature>
<gene>
    <name evidence="4" type="ORF">BGZ70_007723</name>
</gene>
<sequence length="515" mass="54854">MQLRRTGWTSLAVLAALGLAQVQAQQLPSLSSVIPPVETTTSPAITTTATTTTTTTTTTVVPTVDPTTSSAPAPSSAITLPSSAPSVAPTYVPPPPPSSSASLTRTSSSIAPTISGTPPTSTPSNVPVIVGSVVGVVAVVIIVATTVICLRRRKRNNRDLTFDTLEGISTSGNAAHPRNSQRYTANALPLPPTGRASNVNGGYDDGYNEYDMQSELGPAGYGAQAAPHQGYGEQHLGYDAYGTPLQGYQNPSIFQEDSLAYSTGRQRAGYDQTLPEIVYRNGNDINDPAGGATGYYEDDMYNQQAGWNQNMMGGYIGPKGLWVANPTSDSQYQQQQQQQPPLDADIELVQQQQHLPQEPMSYERNSMNQYENMSETVVGSAGSPQSKFLGHNPQALPESPRLQQLRGGDLFGQDGEAAAAASPSPRAAHAQPGSPRNPESVTTSTSPRLASREDMKSFESIRHSPPRPSTEGLQSYANDLTPPRPSTGERPSMDSNPSNLNSNKSLRTLRREDWG</sequence>
<keyword evidence="3" id="KW-0732">Signal</keyword>
<evidence type="ECO:0000313" key="5">
    <source>
        <dbReference type="Proteomes" id="UP000738359"/>
    </source>
</evidence>
<evidence type="ECO:0000256" key="3">
    <source>
        <dbReference type="SAM" id="SignalP"/>
    </source>
</evidence>
<keyword evidence="2" id="KW-1133">Transmembrane helix</keyword>
<organism evidence="4 5">
    <name type="scientific">Mortierella alpina</name>
    <name type="common">Oleaginous fungus</name>
    <name type="synonym">Mortierella renispora</name>
    <dbReference type="NCBI Taxonomy" id="64518"/>
    <lineage>
        <taxon>Eukaryota</taxon>
        <taxon>Fungi</taxon>
        <taxon>Fungi incertae sedis</taxon>
        <taxon>Mucoromycota</taxon>
        <taxon>Mortierellomycotina</taxon>
        <taxon>Mortierellomycetes</taxon>
        <taxon>Mortierellales</taxon>
        <taxon>Mortierellaceae</taxon>
        <taxon>Mortierella</taxon>
    </lineage>
</organism>
<feature type="region of interest" description="Disordered" evidence="1">
    <location>
        <begin position="64"/>
        <end position="122"/>
    </location>
</feature>
<evidence type="ECO:0000256" key="1">
    <source>
        <dbReference type="SAM" id="MobiDB-lite"/>
    </source>
</evidence>
<comment type="caution">
    <text evidence="4">The sequence shown here is derived from an EMBL/GenBank/DDBJ whole genome shotgun (WGS) entry which is preliminary data.</text>
</comment>